<feature type="non-terminal residue" evidence="1">
    <location>
        <position position="1"/>
    </location>
</feature>
<dbReference type="EMBL" id="UOEM01000073">
    <property type="protein sequence ID" value="VAW14312.1"/>
    <property type="molecule type" value="Genomic_DNA"/>
</dbReference>
<organism evidence="1">
    <name type="scientific">hydrothermal vent metagenome</name>
    <dbReference type="NCBI Taxonomy" id="652676"/>
    <lineage>
        <taxon>unclassified sequences</taxon>
        <taxon>metagenomes</taxon>
        <taxon>ecological metagenomes</taxon>
    </lineage>
</organism>
<reference evidence="1" key="1">
    <citation type="submission" date="2018-06" db="EMBL/GenBank/DDBJ databases">
        <authorList>
            <person name="Zhirakovskaya E."/>
        </authorList>
    </citation>
    <scope>NUCLEOTIDE SEQUENCE</scope>
</reference>
<sequence length="24" mass="2581">RKLSVFINELDFTAGSEIIDAAGN</sequence>
<evidence type="ECO:0000313" key="1">
    <source>
        <dbReference type="EMBL" id="VAW14312.1"/>
    </source>
</evidence>
<gene>
    <name evidence="1" type="ORF">MNBD_ALPHA09-1277</name>
</gene>
<dbReference type="AlphaFoldDB" id="A0A3B0TIK0"/>
<accession>A0A3B0TIK0</accession>
<protein>
    <submittedName>
        <fullName evidence="1">Uncharacterized protein</fullName>
    </submittedName>
</protein>
<proteinExistence type="predicted"/>
<name>A0A3B0TIK0_9ZZZZ</name>